<dbReference type="InterPro" id="IPR051793">
    <property type="entry name" value="NADH:flavin_oxidoreductase"/>
</dbReference>
<keyword evidence="8" id="KW-0411">Iron-sulfur</keyword>
<evidence type="ECO:0000313" key="10">
    <source>
        <dbReference type="EMBL" id="OUP52081.1"/>
    </source>
</evidence>
<name>A0A1Y4LBA9_9FIRM</name>
<organism evidence="10 11">
    <name type="scientific">Butyricicoccus pullicaecorum</name>
    <dbReference type="NCBI Taxonomy" id="501571"/>
    <lineage>
        <taxon>Bacteria</taxon>
        <taxon>Bacillati</taxon>
        <taxon>Bacillota</taxon>
        <taxon>Clostridia</taxon>
        <taxon>Eubacteriales</taxon>
        <taxon>Butyricicoccaceae</taxon>
        <taxon>Butyricicoccus</taxon>
    </lineage>
</organism>
<comment type="caution">
    <text evidence="10">The sequence shown here is derived from an EMBL/GenBank/DDBJ whole genome shotgun (WGS) entry which is preliminary data.</text>
</comment>
<dbReference type="GO" id="GO:0046872">
    <property type="term" value="F:metal ion binding"/>
    <property type="evidence" value="ECO:0007669"/>
    <property type="project" value="UniProtKB-KW"/>
</dbReference>
<dbReference type="Proteomes" id="UP000195897">
    <property type="component" value="Unassembled WGS sequence"/>
</dbReference>
<evidence type="ECO:0000256" key="2">
    <source>
        <dbReference type="ARBA" id="ARBA00001966"/>
    </source>
</evidence>
<accession>A0A1Y4LBA9</accession>
<dbReference type="NCBIfam" id="NF045592">
    <property type="entry name" value="bili_reduct_N"/>
    <property type="match status" value="1"/>
</dbReference>
<evidence type="ECO:0000256" key="3">
    <source>
        <dbReference type="ARBA" id="ARBA00022630"/>
    </source>
</evidence>
<comment type="cofactor">
    <cofactor evidence="1">
        <name>FMN</name>
        <dbReference type="ChEBI" id="CHEBI:58210"/>
    </cofactor>
</comment>
<evidence type="ECO:0000256" key="8">
    <source>
        <dbReference type="ARBA" id="ARBA00023014"/>
    </source>
</evidence>
<gene>
    <name evidence="10" type="ORF">B5F17_10565</name>
</gene>
<sequence>MYESLFQPLIVRGLTLKNRIVFAPTSMGLKSGDFLAHIDRIARGGAGLIVIGDVPVLPSPMFSLYTPEGLDFYRQITQTAHAGGAKISAQLHMSDSDVQGLQRYLPDLRAGRITPDDLRRKLNDLTGDFITGLPVERIQTIIDGFGQAAILARDAGFDMIQIHGDRMCGSFSSSIYNHRTDAYGGSPQNRARFAVSCVQAVRRAVPNMPIEYKLAVRQENPHYGNAGILTGELPVFVPLLDEAGVDCYEVALANHGALTDTIPPHNHPYFSEPGCFLKFCDLVRPLTDRPLCGVGGLGDPDFAAAQVDSGRVDYIALSRPLIADPDWPRLVQNGQTDQIFRCVRCNRACLGGMQQHQGTHCVFDEKRRAARGE</sequence>
<dbReference type="InterPro" id="IPR001155">
    <property type="entry name" value="OxRdtase_FMN_N"/>
</dbReference>
<keyword evidence="7" id="KW-0408">Iron</keyword>
<evidence type="ECO:0000256" key="6">
    <source>
        <dbReference type="ARBA" id="ARBA00023002"/>
    </source>
</evidence>
<proteinExistence type="predicted"/>
<evidence type="ECO:0000256" key="4">
    <source>
        <dbReference type="ARBA" id="ARBA00022643"/>
    </source>
</evidence>
<dbReference type="CDD" id="cd02803">
    <property type="entry name" value="OYE_like_FMN_family"/>
    <property type="match status" value="1"/>
</dbReference>
<dbReference type="PANTHER" id="PTHR42917:SF2">
    <property type="entry name" value="2,4-DIENOYL-COA REDUCTASE [(2E)-ENOYL-COA-PRODUCING]"/>
    <property type="match status" value="1"/>
</dbReference>
<dbReference type="GO" id="GO:0051536">
    <property type="term" value="F:iron-sulfur cluster binding"/>
    <property type="evidence" value="ECO:0007669"/>
    <property type="project" value="UniProtKB-KW"/>
</dbReference>
<evidence type="ECO:0000313" key="11">
    <source>
        <dbReference type="Proteomes" id="UP000195897"/>
    </source>
</evidence>
<evidence type="ECO:0000256" key="5">
    <source>
        <dbReference type="ARBA" id="ARBA00022723"/>
    </source>
</evidence>
<evidence type="ECO:0000256" key="1">
    <source>
        <dbReference type="ARBA" id="ARBA00001917"/>
    </source>
</evidence>
<dbReference type="EMBL" id="NFKK01000013">
    <property type="protein sequence ID" value="OUP52081.1"/>
    <property type="molecule type" value="Genomic_DNA"/>
</dbReference>
<keyword evidence="3" id="KW-0285">Flavoprotein</keyword>
<dbReference type="PANTHER" id="PTHR42917">
    <property type="entry name" value="2,4-DIENOYL-COA REDUCTASE"/>
    <property type="match status" value="1"/>
</dbReference>
<keyword evidence="5" id="KW-0479">Metal-binding</keyword>
<keyword evidence="4" id="KW-0288">FMN</keyword>
<keyword evidence="6" id="KW-0560">Oxidoreductase</keyword>
<dbReference type="GO" id="GO:0016491">
    <property type="term" value="F:oxidoreductase activity"/>
    <property type="evidence" value="ECO:0007669"/>
    <property type="project" value="UniProtKB-KW"/>
</dbReference>
<comment type="cofactor">
    <cofactor evidence="2">
        <name>[4Fe-4S] cluster</name>
        <dbReference type="ChEBI" id="CHEBI:49883"/>
    </cofactor>
</comment>
<protein>
    <submittedName>
        <fullName evidence="10">Oxidoreductase</fullName>
    </submittedName>
</protein>
<dbReference type="GO" id="GO:0010181">
    <property type="term" value="F:FMN binding"/>
    <property type="evidence" value="ECO:0007669"/>
    <property type="project" value="InterPro"/>
</dbReference>
<dbReference type="AlphaFoldDB" id="A0A1Y4LBA9"/>
<evidence type="ECO:0000259" key="9">
    <source>
        <dbReference type="Pfam" id="PF00724"/>
    </source>
</evidence>
<dbReference type="SUPFAM" id="SSF51395">
    <property type="entry name" value="FMN-linked oxidoreductases"/>
    <property type="match status" value="1"/>
</dbReference>
<dbReference type="InterPro" id="IPR054629">
    <property type="entry name" value="BilR_N"/>
</dbReference>
<dbReference type="InterPro" id="IPR013785">
    <property type="entry name" value="Aldolase_TIM"/>
</dbReference>
<reference evidence="11" key="1">
    <citation type="submission" date="2017-04" db="EMBL/GenBank/DDBJ databases">
        <title>Function of individual gut microbiota members based on whole genome sequencing of pure cultures obtained from chicken caecum.</title>
        <authorList>
            <person name="Medvecky M."/>
            <person name="Cejkova D."/>
            <person name="Polansky O."/>
            <person name="Karasova D."/>
            <person name="Kubasova T."/>
            <person name="Cizek A."/>
            <person name="Rychlik I."/>
        </authorList>
    </citation>
    <scope>NUCLEOTIDE SEQUENCE [LARGE SCALE GENOMIC DNA]</scope>
    <source>
        <strain evidence="11">An180</strain>
    </source>
</reference>
<evidence type="ECO:0000256" key="7">
    <source>
        <dbReference type="ARBA" id="ARBA00023004"/>
    </source>
</evidence>
<dbReference type="RefSeq" id="WP_087373671.1">
    <property type="nucleotide sequence ID" value="NZ_NFKK01000013.1"/>
</dbReference>
<feature type="domain" description="NADH:flavin oxidoreductase/NADH oxidase N-terminal" evidence="9">
    <location>
        <begin position="4"/>
        <end position="337"/>
    </location>
</feature>
<dbReference type="Gene3D" id="3.20.20.70">
    <property type="entry name" value="Aldolase class I"/>
    <property type="match status" value="1"/>
</dbReference>
<dbReference type="Pfam" id="PF00724">
    <property type="entry name" value="Oxidored_FMN"/>
    <property type="match status" value="1"/>
</dbReference>